<sequence>MAARDDTLLTDDEREQARTRFPDWSVDDTRMSRSYDASSFLAGIEIVGRVAQTAEDSDHHPDIDIRWRTLTFTLSTHSAGGLTVKDTALAQVIDSEIAADGQATGA</sequence>
<evidence type="ECO:0000256" key="3">
    <source>
        <dbReference type="ARBA" id="ARBA00013252"/>
    </source>
</evidence>
<evidence type="ECO:0000256" key="4">
    <source>
        <dbReference type="ARBA" id="ARBA00021735"/>
    </source>
</evidence>
<name>A0ABW3G3Z7_9NOCA</name>
<keyword evidence="7" id="KW-1185">Reference proteome</keyword>
<evidence type="ECO:0000256" key="2">
    <source>
        <dbReference type="ARBA" id="ARBA00006472"/>
    </source>
</evidence>
<comment type="caution">
    <text evidence="6">The sequence shown here is derived from an EMBL/GenBank/DDBJ whole genome shotgun (WGS) entry which is preliminary data.</text>
</comment>
<dbReference type="NCBIfam" id="NF002017">
    <property type="entry name" value="PRK00823.1-2"/>
    <property type="match status" value="1"/>
</dbReference>
<dbReference type="RefSeq" id="WP_253647693.1">
    <property type="nucleotide sequence ID" value="NZ_BAAAMO010000002.1"/>
</dbReference>
<dbReference type="GO" id="GO:0008124">
    <property type="term" value="F:4-alpha-hydroxytetrahydrobiopterin dehydratase activity"/>
    <property type="evidence" value="ECO:0007669"/>
    <property type="project" value="UniProtKB-EC"/>
</dbReference>
<dbReference type="Pfam" id="PF01329">
    <property type="entry name" value="Pterin_4a"/>
    <property type="match status" value="1"/>
</dbReference>
<dbReference type="CDD" id="cd00488">
    <property type="entry name" value="PCD_DCoH"/>
    <property type="match status" value="1"/>
</dbReference>
<dbReference type="InterPro" id="IPR036428">
    <property type="entry name" value="PCD_sf"/>
</dbReference>
<proteinExistence type="inferred from homology"/>
<dbReference type="Gene3D" id="3.30.1360.20">
    <property type="entry name" value="Transcriptional coactivator/pterin dehydratase"/>
    <property type="match status" value="1"/>
</dbReference>
<keyword evidence="5 6" id="KW-0456">Lyase</keyword>
<evidence type="ECO:0000256" key="5">
    <source>
        <dbReference type="ARBA" id="ARBA00023239"/>
    </source>
</evidence>
<dbReference type="PANTHER" id="PTHR12599">
    <property type="entry name" value="PTERIN-4-ALPHA-CARBINOLAMINE DEHYDRATASE"/>
    <property type="match status" value="1"/>
</dbReference>
<dbReference type="EMBL" id="JBHTIL010000001">
    <property type="protein sequence ID" value="MFD0924255.1"/>
    <property type="molecule type" value="Genomic_DNA"/>
</dbReference>
<comment type="catalytic activity">
    <reaction evidence="1">
        <text>(4aS,6R)-4a-hydroxy-L-erythro-5,6,7,8-tetrahydrobiopterin = (6R)-L-erythro-6,7-dihydrobiopterin + H2O</text>
        <dbReference type="Rhea" id="RHEA:11920"/>
        <dbReference type="ChEBI" id="CHEBI:15377"/>
        <dbReference type="ChEBI" id="CHEBI:15642"/>
        <dbReference type="ChEBI" id="CHEBI:43120"/>
        <dbReference type="EC" id="4.2.1.96"/>
    </reaction>
</comment>
<dbReference type="Proteomes" id="UP001597068">
    <property type="component" value="Unassembled WGS sequence"/>
</dbReference>
<dbReference type="PANTHER" id="PTHR12599:SF0">
    <property type="entry name" value="PTERIN-4-ALPHA-CARBINOLAMINE DEHYDRATASE"/>
    <property type="match status" value="1"/>
</dbReference>
<evidence type="ECO:0000313" key="6">
    <source>
        <dbReference type="EMBL" id="MFD0924255.1"/>
    </source>
</evidence>
<dbReference type="SUPFAM" id="SSF55248">
    <property type="entry name" value="PCD-like"/>
    <property type="match status" value="1"/>
</dbReference>
<gene>
    <name evidence="6" type="ORF">ACFQ04_00750</name>
</gene>
<evidence type="ECO:0000256" key="1">
    <source>
        <dbReference type="ARBA" id="ARBA00001554"/>
    </source>
</evidence>
<evidence type="ECO:0000313" key="7">
    <source>
        <dbReference type="Proteomes" id="UP001597068"/>
    </source>
</evidence>
<dbReference type="EC" id="4.2.1.96" evidence="3"/>
<dbReference type="InterPro" id="IPR001533">
    <property type="entry name" value="Pterin_deHydtase"/>
</dbReference>
<reference evidence="7" key="1">
    <citation type="journal article" date="2019" name="Int. J. Syst. Evol. Microbiol.">
        <title>The Global Catalogue of Microorganisms (GCM) 10K type strain sequencing project: providing services to taxonomists for standard genome sequencing and annotation.</title>
        <authorList>
            <consortium name="The Broad Institute Genomics Platform"/>
            <consortium name="The Broad Institute Genome Sequencing Center for Infectious Disease"/>
            <person name="Wu L."/>
            <person name="Ma J."/>
        </authorList>
    </citation>
    <scope>NUCLEOTIDE SEQUENCE [LARGE SCALE GENOMIC DNA]</scope>
    <source>
        <strain evidence="7">CCUG 50873</strain>
    </source>
</reference>
<accession>A0ABW3G3Z7</accession>
<comment type="similarity">
    <text evidence="2">Belongs to the pterin-4-alpha-carbinolamine dehydratase family.</text>
</comment>
<protein>
    <recommendedName>
        <fullName evidence="4">Putative pterin-4-alpha-carbinolamine dehydratase</fullName>
        <ecNumber evidence="3">4.2.1.96</ecNumber>
    </recommendedName>
</protein>
<organism evidence="6 7">
    <name type="scientific">Williamsia deligens</name>
    <dbReference type="NCBI Taxonomy" id="321325"/>
    <lineage>
        <taxon>Bacteria</taxon>
        <taxon>Bacillati</taxon>
        <taxon>Actinomycetota</taxon>
        <taxon>Actinomycetes</taxon>
        <taxon>Mycobacteriales</taxon>
        <taxon>Nocardiaceae</taxon>
        <taxon>Williamsia</taxon>
    </lineage>
</organism>